<evidence type="ECO:0000313" key="1">
    <source>
        <dbReference type="EMBL" id="KAI3687022.1"/>
    </source>
</evidence>
<evidence type="ECO:0000313" key="2">
    <source>
        <dbReference type="Proteomes" id="UP001056120"/>
    </source>
</evidence>
<dbReference type="EMBL" id="CM042044">
    <property type="protein sequence ID" value="KAI3687022.1"/>
    <property type="molecule type" value="Genomic_DNA"/>
</dbReference>
<organism evidence="1 2">
    <name type="scientific">Smallanthus sonchifolius</name>
    <dbReference type="NCBI Taxonomy" id="185202"/>
    <lineage>
        <taxon>Eukaryota</taxon>
        <taxon>Viridiplantae</taxon>
        <taxon>Streptophyta</taxon>
        <taxon>Embryophyta</taxon>
        <taxon>Tracheophyta</taxon>
        <taxon>Spermatophyta</taxon>
        <taxon>Magnoliopsida</taxon>
        <taxon>eudicotyledons</taxon>
        <taxon>Gunneridae</taxon>
        <taxon>Pentapetalae</taxon>
        <taxon>asterids</taxon>
        <taxon>campanulids</taxon>
        <taxon>Asterales</taxon>
        <taxon>Asteraceae</taxon>
        <taxon>Asteroideae</taxon>
        <taxon>Heliantheae alliance</taxon>
        <taxon>Millerieae</taxon>
        <taxon>Smallanthus</taxon>
    </lineage>
</organism>
<name>A0ACB8YMU8_9ASTR</name>
<gene>
    <name evidence="1" type="ORF">L1987_80712</name>
</gene>
<dbReference type="Proteomes" id="UP001056120">
    <property type="component" value="Linkage Group LG27"/>
</dbReference>
<accession>A0ACB8YMU8</accession>
<proteinExistence type="predicted"/>
<sequence>MHFQLDNNNFDGEIPASYGNLSELVKLSLRNCSLQGVLPDLSRIPKLSYMAKQRKVGINKYESFNPIPRTKTEIEDR</sequence>
<keyword evidence="2" id="KW-1185">Reference proteome</keyword>
<reference evidence="1 2" key="2">
    <citation type="journal article" date="2022" name="Mol. Ecol. Resour.">
        <title>The genomes of chicory, endive, great burdock and yacon provide insights into Asteraceae paleo-polyploidization history and plant inulin production.</title>
        <authorList>
            <person name="Fan W."/>
            <person name="Wang S."/>
            <person name="Wang H."/>
            <person name="Wang A."/>
            <person name="Jiang F."/>
            <person name="Liu H."/>
            <person name="Zhao H."/>
            <person name="Xu D."/>
            <person name="Zhang Y."/>
        </authorList>
    </citation>
    <scope>NUCLEOTIDE SEQUENCE [LARGE SCALE GENOMIC DNA]</scope>
    <source>
        <strain evidence="2">cv. Yunnan</strain>
        <tissue evidence="1">Leaves</tissue>
    </source>
</reference>
<comment type="caution">
    <text evidence="1">The sequence shown here is derived from an EMBL/GenBank/DDBJ whole genome shotgun (WGS) entry which is preliminary data.</text>
</comment>
<reference evidence="2" key="1">
    <citation type="journal article" date="2022" name="Mol. Ecol. Resour.">
        <title>The genomes of chicory, endive, great burdock and yacon provide insights into Asteraceae palaeo-polyploidization history and plant inulin production.</title>
        <authorList>
            <person name="Fan W."/>
            <person name="Wang S."/>
            <person name="Wang H."/>
            <person name="Wang A."/>
            <person name="Jiang F."/>
            <person name="Liu H."/>
            <person name="Zhao H."/>
            <person name="Xu D."/>
            <person name="Zhang Y."/>
        </authorList>
    </citation>
    <scope>NUCLEOTIDE SEQUENCE [LARGE SCALE GENOMIC DNA]</scope>
    <source>
        <strain evidence="2">cv. Yunnan</strain>
    </source>
</reference>
<protein>
    <submittedName>
        <fullName evidence="1">Uncharacterized protein</fullName>
    </submittedName>
</protein>